<accession>A0A846WH09</accession>
<dbReference type="Proteomes" id="UP000563898">
    <property type="component" value="Unassembled WGS sequence"/>
</dbReference>
<dbReference type="EMBL" id="JAAXPC010000001">
    <property type="protein sequence ID" value="NKY00346.1"/>
    <property type="molecule type" value="Genomic_DNA"/>
</dbReference>
<dbReference type="RefSeq" id="WP_020172240.1">
    <property type="nucleotide sequence ID" value="NZ_CP073075.1"/>
</dbReference>
<name>A0A846WH09_9ACTN</name>
<dbReference type="AlphaFoldDB" id="A0A846WH09"/>
<reference evidence="2 3" key="1">
    <citation type="submission" date="2020-04" db="EMBL/GenBank/DDBJ databases">
        <title>MicrobeNet Type strains.</title>
        <authorList>
            <person name="Nicholson A.C."/>
        </authorList>
    </citation>
    <scope>NUCLEOTIDE SEQUENCE [LARGE SCALE GENOMIC DNA]</scope>
    <source>
        <strain evidence="2 3">ATCC BAA-14</strain>
    </source>
</reference>
<sequence>MYRRIGLVIALITVALGAGACASDDESVLGTTTSAAPVTEIVLAPQRDPLATTSVADLCRAYDAAAAVTVENGGADRAAIGPALRHLAHLAYTFPDAAVREDAGYVQSVAHNGYTAPRDFYGSTVAISTRCR</sequence>
<evidence type="ECO:0000256" key="1">
    <source>
        <dbReference type="SAM" id="SignalP"/>
    </source>
</evidence>
<proteinExistence type="predicted"/>
<feature type="chain" id="PRO_5038601048" description="Lipoprotein" evidence="1">
    <location>
        <begin position="21"/>
        <end position="132"/>
    </location>
</feature>
<evidence type="ECO:0008006" key="4">
    <source>
        <dbReference type="Google" id="ProtNLM"/>
    </source>
</evidence>
<evidence type="ECO:0000313" key="2">
    <source>
        <dbReference type="EMBL" id="NKY00346.1"/>
    </source>
</evidence>
<gene>
    <name evidence="2" type="ORF">HGA05_01950</name>
</gene>
<organism evidence="2 3">
    <name type="scientific">Gordonia polyisoprenivorans</name>
    <dbReference type="NCBI Taxonomy" id="84595"/>
    <lineage>
        <taxon>Bacteria</taxon>
        <taxon>Bacillati</taxon>
        <taxon>Actinomycetota</taxon>
        <taxon>Actinomycetes</taxon>
        <taxon>Mycobacteriales</taxon>
        <taxon>Gordoniaceae</taxon>
        <taxon>Gordonia</taxon>
    </lineage>
</organism>
<protein>
    <recommendedName>
        <fullName evidence="4">Lipoprotein</fullName>
    </recommendedName>
</protein>
<comment type="caution">
    <text evidence="2">The sequence shown here is derived from an EMBL/GenBank/DDBJ whole genome shotgun (WGS) entry which is preliminary data.</text>
</comment>
<evidence type="ECO:0000313" key="3">
    <source>
        <dbReference type="Proteomes" id="UP000563898"/>
    </source>
</evidence>
<dbReference type="PROSITE" id="PS51257">
    <property type="entry name" value="PROKAR_LIPOPROTEIN"/>
    <property type="match status" value="1"/>
</dbReference>
<keyword evidence="1" id="KW-0732">Signal</keyword>
<feature type="signal peptide" evidence="1">
    <location>
        <begin position="1"/>
        <end position="20"/>
    </location>
</feature>